<accession>A0A2S8J4I1</accession>
<dbReference type="Proteomes" id="UP000239290">
    <property type="component" value="Unassembled WGS sequence"/>
</dbReference>
<sequence>MTIPVTGQVRGSTARVASCIAAAGFDEVWSSESNGADAFSPLLATAAVEPGLGLGTAIASYLNRGPALLAQQALGLMDNSAATVRLGIGSSSLPIVSGWNGMEFDTRIARARDTLLFLRQAMTGERADGPFDTFLARGFKFREPPQVAPRILLAALGPRMIELARSEADGVILNWLSANDVGTVLADGGHRSEVVCRVMICPEADPAPLRDQLRPLFAGYLSVPTYRAFQRRLGRGEALAPMWKAWTEGDRARAAALVPDEVIDELVVHGTVDRCVERLVRYSEAGVDSVVLAPVLAPTAGVTEIHWDVMAKIVSRWRARIAAPTAGHRM</sequence>
<dbReference type="Gene3D" id="3.20.20.30">
    <property type="entry name" value="Luciferase-like domain"/>
    <property type="match status" value="1"/>
</dbReference>
<dbReference type="AlphaFoldDB" id="A0A2S8J4I1"/>
<evidence type="ECO:0000256" key="1">
    <source>
        <dbReference type="ARBA" id="ARBA00023002"/>
    </source>
</evidence>
<dbReference type="GO" id="GO:0016705">
    <property type="term" value="F:oxidoreductase activity, acting on paired donors, with incorporation or reduction of molecular oxygen"/>
    <property type="evidence" value="ECO:0007669"/>
    <property type="project" value="InterPro"/>
</dbReference>
<dbReference type="NCBIfam" id="TIGR03841">
    <property type="entry name" value="F420_Rv3093c"/>
    <property type="match status" value="1"/>
</dbReference>
<gene>
    <name evidence="3" type="ORF">C5613_24900</name>
</gene>
<dbReference type="InterPro" id="IPR036661">
    <property type="entry name" value="Luciferase-like_sf"/>
</dbReference>
<dbReference type="PANTHER" id="PTHR43244:SF1">
    <property type="entry name" value="5,10-METHYLENETETRAHYDROMETHANOPTERIN REDUCTASE"/>
    <property type="match status" value="1"/>
</dbReference>
<name>A0A2S8J4I1_RHOOP</name>
<evidence type="ECO:0000259" key="2">
    <source>
        <dbReference type="Pfam" id="PF00296"/>
    </source>
</evidence>
<evidence type="ECO:0000313" key="3">
    <source>
        <dbReference type="EMBL" id="PQP21980.1"/>
    </source>
</evidence>
<dbReference type="InterPro" id="IPR022526">
    <property type="entry name" value="F420_Rv3093c"/>
</dbReference>
<protein>
    <submittedName>
        <fullName evidence="3">LLM class F420-dependent oxidoreductase</fullName>
    </submittedName>
</protein>
<dbReference type="RefSeq" id="WP_105418431.1">
    <property type="nucleotide sequence ID" value="NZ_PUIO01000033.1"/>
</dbReference>
<comment type="caution">
    <text evidence="3">The sequence shown here is derived from an EMBL/GenBank/DDBJ whole genome shotgun (WGS) entry which is preliminary data.</text>
</comment>
<proteinExistence type="predicted"/>
<keyword evidence="1" id="KW-0560">Oxidoreductase</keyword>
<dbReference type="Pfam" id="PF00296">
    <property type="entry name" value="Bac_luciferase"/>
    <property type="match status" value="1"/>
</dbReference>
<dbReference type="InterPro" id="IPR011251">
    <property type="entry name" value="Luciferase-like_dom"/>
</dbReference>
<organism evidence="3 4">
    <name type="scientific">Rhodococcus opacus</name>
    <name type="common">Nocardia opaca</name>
    <dbReference type="NCBI Taxonomy" id="37919"/>
    <lineage>
        <taxon>Bacteria</taxon>
        <taxon>Bacillati</taxon>
        <taxon>Actinomycetota</taxon>
        <taxon>Actinomycetes</taxon>
        <taxon>Mycobacteriales</taxon>
        <taxon>Nocardiaceae</taxon>
        <taxon>Rhodococcus</taxon>
    </lineage>
</organism>
<feature type="domain" description="Luciferase-like" evidence="2">
    <location>
        <begin position="11"/>
        <end position="288"/>
    </location>
</feature>
<reference evidence="4" key="1">
    <citation type="submission" date="2018-02" db="EMBL/GenBank/DDBJ databases">
        <title>Draft genome sequencing of Rhodococcus opacus KU647198.</title>
        <authorList>
            <person name="Zheng B.-X."/>
        </authorList>
    </citation>
    <scope>NUCLEOTIDE SEQUENCE [LARGE SCALE GENOMIC DNA]</scope>
    <source>
        <strain evidence="4">04-OD7</strain>
    </source>
</reference>
<dbReference type="EMBL" id="PUIO01000033">
    <property type="protein sequence ID" value="PQP21980.1"/>
    <property type="molecule type" value="Genomic_DNA"/>
</dbReference>
<dbReference type="InterPro" id="IPR050564">
    <property type="entry name" value="F420-G6PD/mer"/>
</dbReference>
<dbReference type="PANTHER" id="PTHR43244">
    <property type="match status" value="1"/>
</dbReference>
<evidence type="ECO:0000313" key="4">
    <source>
        <dbReference type="Proteomes" id="UP000239290"/>
    </source>
</evidence>
<dbReference type="SUPFAM" id="SSF51679">
    <property type="entry name" value="Bacterial luciferase-like"/>
    <property type="match status" value="1"/>
</dbReference>